<gene>
    <name evidence="1" type="ORF">GCM10023156_53210</name>
</gene>
<reference evidence="2" key="1">
    <citation type="journal article" date="2019" name="Int. J. Syst. Evol. Microbiol.">
        <title>The Global Catalogue of Microorganisms (GCM) 10K type strain sequencing project: providing services to taxonomists for standard genome sequencing and annotation.</title>
        <authorList>
            <consortium name="The Broad Institute Genomics Platform"/>
            <consortium name="The Broad Institute Genome Sequencing Center for Infectious Disease"/>
            <person name="Wu L."/>
            <person name="Ma J."/>
        </authorList>
    </citation>
    <scope>NUCLEOTIDE SEQUENCE [LARGE SCALE GENOMIC DNA]</scope>
    <source>
        <strain evidence="2">JCM 17759</strain>
    </source>
</reference>
<dbReference type="EMBL" id="BAABGA010000074">
    <property type="protein sequence ID" value="GAA4465437.1"/>
    <property type="molecule type" value="Genomic_DNA"/>
</dbReference>
<organism evidence="1 2">
    <name type="scientific">Novipirellula rosea</name>
    <dbReference type="NCBI Taxonomy" id="1031540"/>
    <lineage>
        <taxon>Bacteria</taxon>
        <taxon>Pseudomonadati</taxon>
        <taxon>Planctomycetota</taxon>
        <taxon>Planctomycetia</taxon>
        <taxon>Pirellulales</taxon>
        <taxon>Pirellulaceae</taxon>
        <taxon>Novipirellula</taxon>
    </lineage>
</organism>
<keyword evidence="2" id="KW-1185">Reference proteome</keyword>
<protein>
    <submittedName>
        <fullName evidence="1">Uncharacterized protein</fullName>
    </submittedName>
</protein>
<accession>A0ABP8NFE1</accession>
<name>A0ABP8NFE1_9BACT</name>
<comment type="caution">
    <text evidence="1">The sequence shown here is derived from an EMBL/GenBank/DDBJ whole genome shotgun (WGS) entry which is preliminary data.</text>
</comment>
<proteinExistence type="predicted"/>
<evidence type="ECO:0000313" key="1">
    <source>
        <dbReference type="EMBL" id="GAA4465437.1"/>
    </source>
</evidence>
<evidence type="ECO:0000313" key="2">
    <source>
        <dbReference type="Proteomes" id="UP001500840"/>
    </source>
</evidence>
<dbReference type="Proteomes" id="UP001500840">
    <property type="component" value="Unassembled WGS sequence"/>
</dbReference>
<sequence length="71" mass="8056">MVAAAKAKQMAAWDHTADLMALYATIHAGKQYQRDHFHPYRELPPTPQHDLDDPGAEYDRLIALESQKRGP</sequence>